<feature type="transmembrane region" description="Helical" evidence="6">
    <location>
        <begin position="67"/>
        <end position="87"/>
    </location>
</feature>
<evidence type="ECO:0000256" key="4">
    <source>
        <dbReference type="ARBA" id="ARBA00022989"/>
    </source>
</evidence>
<dbReference type="FunFam" id="1.20.1720.10:FF:000009">
    <property type="entry name" value="MFS multidrug transporter"/>
    <property type="match status" value="1"/>
</dbReference>
<feature type="transmembrane region" description="Helical" evidence="6">
    <location>
        <begin position="133"/>
        <end position="153"/>
    </location>
</feature>
<dbReference type="GO" id="GO:0005886">
    <property type="term" value="C:plasma membrane"/>
    <property type="evidence" value="ECO:0007669"/>
    <property type="project" value="TreeGrafter"/>
</dbReference>
<feature type="transmembrane region" description="Helical" evidence="6">
    <location>
        <begin position="224"/>
        <end position="242"/>
    </location>
</feature>
<dbReference type="InParanoid" id="V5GAV0"/>
<dbReference type="Proteomes" id="UP000018001">
    <property type="component" value="Unassembled WGS sequence"/>
</dbReference>
<accession>V5GAV0</accession>
<dbReference type="SUPFAM" id="SSF103473">
    <property type="entry name" value="MFS general substrate transporter"/>
    <property type="match status" value="1"/>
</dbReference>
<keyword evidence="2" id="KW-0813">Transport</keyword>
<dbReference type="Pfam" id="PF07690">
    <property type="entry name" value="MFS_1"/>
    <property type="match status" value="1"/>
</dbReference>
<evidence type="ECO:0000256" key="5">
    <source>
        <dbReference type="ARBA" id="ARBA00023136"/>
    </source>
</evidence>
<dbReference type="Gene3D" id="1.20.1720.10">
    <property type="entry name" value="Multidrug resistance protein D"/>
    <property type="match status" value="1"/>
</dbReference>
<dbReference type="OrthoDB" id="440553at2759"/>
<evidence type="ECO:0000256" key="1">
    <source>
        <dbReference type="ARBA" id="ARBA00004141"/>
    </source>
</evidence>
<evidence type="ECO:0000256" key="3">
    <source>
        <dbReference type="ARBA" id="ARBA00022692"/>
    </source>
</evidence>
<protein>
    <recommendedName>
        <fullName evidence="7">Major facilitator superfamily (MFS) profile domain-containing protein</fullName>
    </recommendedName>
</protein>
<feature type="transmembrane region" description="Helical" evidence="6">
    <location>
        <begin position="433"/>
        <end position="456"/>
    </location>
</feature>
<keyword evidence="4 6" id="KW-1133">Transmembrane helix</keyword>
<dbReference type="HOGENOM" id="CLU_008455_8_4_1"/>
<dbReference type="eggNOG" id="KOG0255">
    <property type="taxonomic scope" value="Eukaryota"/>
</dbReference>
<dbReference type="InterPro" id="IPR036259">
    <property type="entry name" value="MFS_trans_sf"/>
</dbReference>
<dbReference type="Gene3D" id="1.20.1250.20">
    <property type="entry name" value="MFS general substrate transporter like domains"/>
    <property type="match status" value="1"/>
</dbReference>
<comment type="caution">
    <text evidence="8">The sequence shown here is derived from an EMBL/GenBank/DDBJ whole genome shotgun (WGS) entry which is preliminary data.</text>
</comment>
<name>V5GAV0_BYSSN</name>
<dbReference type="EMBL" id="BAUL01000283">
    <property type="protein sequence ID" value="GAD99171.1"/>
    <property type="molecule type" value="Genomic_DNA"/>
</dbReference>
<reference evidence="9" key="1">
    <citation type="journal article" date="2014" name="Genome Announc.">
        <title>Draft genome sequence of the formaldehyde-resistant fungus Byssochlamys spectabilis No. 5 (anamorph Paecilomyces variotii No. 5) (NBRC109023).</title>
        <authorList>
            <person name="Oka T."/>
            <person name="Ekino K."/>
            <person name="Fukuda K."/>
            <person name="Nomura Y."/>
        </authorList>
    </citation>
    <scope>NUCLEOTIDE SEQUENCE [LARGE SCALE GENOMIC DNA]</scope>
    <source>
        <strain evidence="9">No. 5 / NBRC 109023</strain>
    </source>
</reference>
<evidence type="ECO:0000256" key="2">
    <source>
        <dbReference type="ARBA" id="ARBA00022448"/>
    </source>
</evidence>
<feature type="transmembrane region" description="Helical" evidence="6">
    <location>
        <begin position="99"/>
        <end position="121"/>
    </location>
</feature>
<proteinExistence type="predicted"/>
<keyword evidence="5 6" id="KW-0472">Membrane</keyword>
<evidence type="ECO:0000313" key="8">
    <source>
        <dbReference type="EMBL" id="GAD99171.1"/>
    </source>
</evidence>
<sequence length="542" mass="58853">MGSTQSPQKGPDLCVSEASTNAFSTPVRALSVKSQISLNPVNFPSAGKPVASDNVPYHVFNRKRKWALVYIVSLASMFSPLSSNIYFPAIDTIANDLHTSTSLVALTVTVYMVIQGIAPSFWGPWSDIYGRRVIFIGTLVVYASANLALAFTVNYPMLLVLRGVQAAGSAATISIGTGVIADIAKPSERGGFIGTNSGLRMIGQALGPVLGGILNGVWGFRSIFWFLFALSVLVLVALLAFLPETHRAIAGNGSIPLRGIHKPFIYWVIPKPTEWTESPPPAQTRKPVSMIFKSVLTPFKQLLEKDVSLLLAWGALVYAIWSMVTSSTTTVLKHEFPSLTDVELGLCFLPNGFGCVLGSISTGKLMDRNFRKVAKHYRRQNQIPEDAEIKGDKSFPYERARLSPMPYLSAVFIIVVALYGASYDLNDVNRKAVANLLISLVLQFLIAFTATAIFSINSAMMVDCFPSGGAGATAVNNLARCSLGAVGVSVVQPMINAIRIRNTFVILAAIVALCSPMVWAEWKWGEKWRAEREKRKDPSIAL</sequence>
<evidence type="ECO:0000259" key="7">
    <source>
        <dbReference type="PROSITE" id="PS50850"/>
    </source>
</evidence>
<feature type="transmembrane region" description="Helical" evidence="6">
    <location>
        <begin position="307"/>
        <end position="324"/>
    </location>
</feature>
<evidence type="ECO:0000256" key="6">
    <source>
        <dbReference type="SAM" id="Phobius"/>
    </source>
</evidence>
<dbReference type="PROSITE" id="PS50850">
    <property type="entry name" value="MFS"/>
    <property type="match status" value="1"/>
</dbReference>
<feature type="transmembrane region" description="Helical" evidence="6">
    <location>
        <begin position="503"/>
        <end position="522"/>
    </location>
</feature>
<feature type="transmembrane region" description="Helical" evidence="6">
    <location>
        <begin position="404"/>
        <end position="421"/>
    </location>
</feature>
<dbReference type="PANTHER" id="PTHR23502:SF26">
    <property type="entry name" value="MAJOR FACILITATOR SUPERFAMILY (MFS) PROFILE DOMAIN-CONTAINING PROTEIN"/>
    <property type="match status" value="1"/>
</dbReference>
<keyword evidence="9" id="KW-1185">Reference proteome</keyword>
<dbReference type="InterPro" id="IPR011701">
    <property type="entry name" value="MFS"/>
</dbReference>
<gene>
    <name evidence="8" type="ORF">PVAR5_7878</name>
</gene>
<evidence type="ECO:0000313" key="9">
    <source>
        <dbReference type="Proteomes" id="UP000018001"/>
    </source>
</evidence>
<organism evidence="8 9">
    <name type="scientific">Byssochlamys spectabilis (strain No. 5 / NBRC 109023)</name>
    <name type="common">Paecilomyces variotii</name>
    <dbReference type="NCBI Taxonomy" id="1356009"/>
    <lineage>
        <taxon>Eukaryota</taxon>
        <taxon>Fungi</taxon>
        <taxon>Dikarya</taxon>
        <taxon>Ascomycota</taxon>
        <taxon>Pezizomycotina</taxon>
        <taxon>Eurotiomycetes</taxon>
        <taxon>Eurotiomycetidae</taxon>
        <taxon>Eurotiales</taxon>
        <taxon>Thermoascaceae</taxon>
        <taxon>Paecilomyces</taxon>
    </lineage>
</organism>
<dbReference type="InterPro" id="IPR020846">
    <property type="entry name" value="MFS_dom"/>
</dbReference>
<dbReference type="PRINTS" id="PR01036">
    <property type="entry name" value="TCRTETB"/>
</dbReference>
<feature type="domain" description="Major facilitator superfamily (MFS) profile" evidence="7">
    <location>
        <begin position="68"/>
        <end position="526"/>
    </location>
</feature>
<keyword evidence="3 6" id="KW-0812">Transmembrane</keyword>
<dbReference type="PANTHER" id="PTHR23502">
    <property type="entry name" value="MAJOR FACILITATOR SUPERFAMILY"/>
    <property type="match status" value="1"/>
</dbReference>
<dbReference type="GO" id="GO:0022857">
    <property type="term" value="F:transmembrane transporter activity"/>
    <property type="evidence" value="ECO:0007669"/>
    <property type="project" value="InterPro"/>
</dbReference>
<dbReference type="AlphaFoldDB" id="V5GAV0"/>
<comment type="subcellular location">
    <subcellularLocation>
        <location evidence="1">Membrane</location>
        <topology evidence="1">Multi-pass membrane protein</topology>
    </subcellularLocation>
</comment>